<accession>A0A9X4M5V1</accession>
<gene>
    <name evidence="1" type="ORF">NVS88_14800</name>
</gene>
<keyword evidence="2" id="KW-1185">Reference proteome</keyword>
<reference evidence="1" key="1">
    <citation type="submission" date="2022-08" db="EMBL/GenBank/DDBJ databases">
        <title>Genome analysis of Corynebacteriales strain.</title>
        <authorList>
            <person name="Lee S.D."/>
        </authorList>
    </citation>
    <scope>NUCLEOTIDE SEQUENCE</scope>
    <source>
        <strain evidence="1">D3-21</strain>
    </source>
</reference>
<dbReference type="RefSeq" id="WP_332520263.1">
    <property type="nucleotide sequence ID" value="NZ_JANRHA010000009.1"/>
</dbReference>
<evidence type="ECO:0000313" key="1">
    <source>
        <dbReference type="EMBL" id="MDG3015828.1"/>
    </source>
</evidence>
<comment type="caution">
    <text evidence="1">The sequence shown here is derived from an EMBL/GenBank/DDBJ whole genome shotgun (WGS) entry which is preliminary data.</text>
</comment>
<organism evidence="1 2">
    <name type="scientific">Speluncibacter jeojiensis</name>
    <dbReference type="NCBI Taxonomy" id="2710754"/>
    <lineage>
        <taxon>Bacteria</taxon>
        <taxon>Bacillati</taxon>
        <taxon>Actinomycetota</taxon>
        <taxon>Actinomycetes</taxon>
        <taxon>Mycobacteriales</taxon>
        <taxon>Speluncibacteraceae</taxon>
        <taxon>Speluncibacter</taxon>
    </lineage>
</organism>
<dbReference type="SUPFAM" id="SSF140453">
    <property type="entry name" value="EsxAB dimer-like"/>
    <property type="match status" value="1"/>
</dbReference>
<evidence type="ECO:0000313" key="2">
    <source>
        <dbReference type="Proteomes" id="UP001152755"/>
    </source>
</evidence>
<name>A0A9X4M5V1_9ACTN</name>
<dbReference type="Proteomes" id="UP001152755">
    <property type="component" value="Unassembled WGS sequence"/>
</dbReference>
<proteinExistence type="predicted"/>
<protein>
    <submittedName>
        <fullName evidence="1">Type VII secretion target</fullName>
    </submittedName>
</protein>
<dbReference type="EMBL" id="JANRHA010000009">
    <property type="protein sequence ID" value="MDG3015828.1"/>
    <property type="molecule type" value="Genomic_DNA"/>
</dbReference>
<sequence length="103" mass="10419">MTTPQVLKVDAGLLRQLGADLQGQADQVTGLDAAPVFDPIAGALTGSDTARACAQAPAAIKAALAQVSGRLSQMSQTASSNATAYEEAEQAFFDQLRALGGGL</sequence>
<dbReference type="InterPro" id="IPR036689">
    <property type="entry name" value="ESAT-6-like_sf"/>
</dbReference>
<dbReference type="AlphaFoldDB" id="A0A9X4M5V1"/>